<feature type="domain" description="Cyclin C-terminal" evidence="3">
    <location>
        <begin position="76"/>
        <end position="134"/>
    </location>
</feature>
<name>A0A5C7IU38_9ROSI</name>
<accession>A0A5C7IU38</accession>
<dbReference type="InterPro" id="IPR036770">
    <property type="entry name" value="Ankyrin_rpt-contain_sf"/>
</dbReference>
<reference evidence="5" key="1">
    <citation type="journal article" date="2019" name="Gigascience">
        <title>De novo genome assembly of the endangered Acer yangbiense, a plant species with extremely small populations endemic to Yunnan Province, China.</title>
        <authorList>
            <person name="Yang J."/>
            <person name="Wariss H.M."/>
            <person name="Tao L."/>
            <person name="Zhang R."/>
            <person name="Yun Q."/>
            <person name="Hollingsworth P."/>
            <person name="Dao Z."/>
            <person name="Luo G."/>
            <person name="Guo H."/>
            <person name="Ma Y."/>
            <person name="Sun W."/>
        </authorList>
    </citation>
    <scope>NUCLEOTIDE SEQUENCE [LARGE SCALE GENOMIC DNA]</scope>
    <source>
        <strain evidence="5">cv. Malutang</strain>
    </source>
</reference>
<dbReference type="SUPFAM" id="SSF48403">
    <property type="entry name" value="Ankyrin repeat"/>
    <property type="match status" value="1"/>
</dbReference>
<comment type="caution">
    <text evidence="4">The sequence shown here is derived from an EMBL/GenBank/DDBJ whole genome shotgun (WGS) entry which is preliminary data.</text>
</comment>
<evidence type="ECO:0000259" key="3">
    <source>
        <dbReference type="Pfam" id="PF02984"/>
    </source>
</evidence>
<feature type="compositionally biased region" description="Polar residues" evidence="2">
    <location>
        <begin position="550"/>
        <end position="559"/>
    </location>
</feature>
<dbReference type="Gene3D" id="1.10.472.10">
    <property type="entry name" value="Cyclin-like"/>
    <property type="match status" value="1"/>
</dbReference>
<feature type="region of interest" description="Disordered" evidence="2">
    <location>
        <begin position="1"/>
        <end position="28"/>
    </location>
</feature>
<keyword evidence="5" id="KW-1185">Reference proteome</keyword>
<evidence type="ECO:0000313" key="4">
    <source>
        <dbReference type="EMBL" id="TXG71916.1"/>
    </source>
</evidence>
<dbReference type="CDD" id="cd20544">
    <property type="entry name" value="CYCLIN_AtCycD-like_rpt2"/>
    <property type="match status" value="1"/>
</dbReference>
<evidence type="ECO:0000256" key="1">
    <source>
        <dbReference type="PROSITE-ProRule" id="PRU00023"/>
    </source>
</evidence>
<dbReference type="Pfam" id="PF12796">
    <property type="entry name" value="Ank_2"/>
    <property type="match status" value="1"/>
</dbReference>
<gene>
    <name evidence="4" type="ORF">EZV62_000495</name>
</gene>
<proteinExistence type="predicted"/>
<keyword evidence="1" id="KW-0040">ANK repeat</keyword>
<dbReference type="PANTHER" id="PTHR24121:SF21">
    <property type="entry name" value="ANKYRIN REPEAT FAMILY PROTEIN"/>
    <property type="match status" value="1"/>
</dbReference>
<feature type="region of interest" description="Disordered" evidence="2">
    <location>
        <begin position="550"/>
        <end position="570"/>
    </location>
</feature>
<feature type="repeat" description="ANK" evidence="1">
    <location>
        <begin position="392"/>
        <end position="424"/>
    </location>
</feature>
<dbReference type="AlphaFoldDB" id="A0A5C7IU38"/>
<dbReference type="Gene3D" id="1.25.40.20">
    <property type="entry name" value="Ankyrin repeat-containing domain"/>
    <property type="match status" value="2"/>
</dbReference>
<dbReference type="SMART" id="SM00248">
    <property type="entry name" value="ANK"/>
    <property type="match status" value="5"/>
</dbReference>
<dbReference type="EMBL" id="VAHF01000001">
    <property type="protein sequence ID" value="TXG71916.1"/>
    <property type="molecule type" value="Genomic_DNA"/>
</dbReference>
<protein>
    <recommendedName>
        <fullName evidence="3">Cyclin C-terminal domain-containing protein</fullName>
    </recommendedName>
</protein>
<dbReference type="InterPro" id="IPR002110">
    <property type="entry name" value="Ankyrin_rpt"/>
</dbReference>
<dbReference type="SUPFAM" id="SSF47954">
    <property type="entry name" value="Cyclin-like"/>
    <property type="match status" value="1"/>
</dbReference>
<dbReference type="PROSITE" id="PS50088">
    <property type="entry name" value="ANK_REPEAT"/>
    <property type="match status" value="1"/>
</dbReference>
<organism evidence="4 5">
    <name type="scientific">Acer yangbiense</name>
    <dbReference type="NCBI Taxonomy" id="1000413"/>
    <lineage>
        <taxon>Eukaryota</taxon>
        <taxon>Viridiplantae</taxon>
        <taxon>Streptophyta</taxon>
        <taxon>Embryophyta</taxon>
        <taxon>Tracheophyta</taxon>
        <taxon>Spermatophyta</taxon>
        <taxon>Magnoliopsida</taxon>
        <taxon>eudicotyledons</taxon>
        <taxon>Gunneridae</taxon>
        <taxon>Pentapetalae</taxon>
        <taxon>rosids</taxon>
        <taxon>malvids</taxon>
        <taxon>Sapindales</taxon>
        <taxon>Sapindaceae</taxon>
        <taxon>Hippocastanoideae</taxon>
        <taxon>Acereae</taxon>
        <taxon>Acer</taxon>
    </lineage>
</organism>
<dbReference type="OrthoDB" id="1425261at2759"/>
<feature type="region of interest" description="Disordered" evidence="2">
    <location>
        <begin position="199"/>
        <end position="281"/>
    </location>
</feature>
<dbReference type="InterPro" id="IPR036915">
    <property type="entry name" value="Cyclin-like_sf"/>
</dbReference>
<evidence type="ECO:0000256" key="2">
    <source>
        <dbReference type="SAM" id="MobiDB-lite"/>
    </source>
</evidence>
<dbReference type="Proteomes" id="UP000323000">
    <property type="component" value="Chromosome 1"/>
</dbReference>
<evidence type="ECO:0000313" key="5">
    <source>
        <dbReference type="Proteomes" id="UP000323000"/>
    </source>
</evidence>
<dbReference type="PANTHER" id="PTHR24121">
    <property type="entry name" value="NO MECHANORECEPTOR POTENTIAL C, ISOFORM D-RELATED"/>
    <property type="match status" value="1"/>
</dbReference>
<sequence length="570" mass="62075">MWHGSRLPPQPLQGSSPSATKSAKDGGSFTGVQNQSLSVQNRSSSPAWCYDGVKPCENDAALKERAIEIIVRAHNEIKLIEFKPSIIAASALLLSSHELFPLQFSAFKASISSCEYEKLLKCFDTMQEMVEMEEGFDSMSMSMSSSTRTPVSVLDYKCSSKSSVSQRTTTTTAVMLLIQATCDGGLHMFVVHGGHLQSGKMEAGSAADPENPAPTIQLPEIDNSGSTADLENPAPIVQLPEIDNSGSTADLENPAPTVQLPEIDNSGSSADLENPAPTVQLPEIDNSVSSRLRKAAQNGKWEEAASLIHDAPSMAVAVITDEYENALHVATGANQAVFVMEIIKRMEPEHLEMRDGNENTALTIAVIAGNYIDIAEVLVYKNRKLLEIKDSRSMTPLHTAVLLGKNDMAVFLYDKSTESKATDYLTFEDRIGLFFQSIKSDLYDLALKLVKDRPVLAVFRDRNEDTALHLLARKPSSIFVQLLINSARDAECVKRKLETVDVEGDNPLRHTARGEHIIRLLLASGASSILFFFNGKNLLKGLKEPRTETSSILTNSYGKTPSELAESASA</sequence>
<dbReference type="Pfam" id="PF02984">
    <property type="entry name" value="Cyclin_C"/>
    <property type="match status" value="1"/>
</dbReference>
<dbReference type="InterPro" id="IPR004367">
    <property type="entry name" value="Cyclin_C-dom"/>
</dbReference>